<gene>
    <name evidence="15" type="ORF">ED236_02910</name>
</gene>
<dbReference type="CDD" id="cd06158">
    <property type="entry name" value="S2P-M50_like_1"/>
    <property type="match status" value="1"/>
</dbReference>
<evidence type="ECO:0000256" key="2">
    <source>
        <dbReference type="ARBA" id="ARBA00004651"/>
    </source>
</evidence>
<proteinExistence type="inferred from homology"/>
<accession>A0A3N0V7Q8</accession>
<keyword evidence="12 13" id="KW-0472">Membrane</keyword>
<keyword evidence="6 13" id="KW-0812">Transmembrane</keyword>
<evidence type="ECO:0000256" key="9">
    <source>
        <dbReference type="ARBA" id="ARBA00022833"/>
    </source>
</evidence>
<keyword evidence="8" id="KW-0378">Hydrolase</keyword>
<keyword evidence="7" id="KW-0479">Metal-binding</keyword>
<feature type="transmembrane region" description="Helical" evidence="13">
    <location>
        <begin position="124"/>
        <end position="145"/>
    </location>
</feature>
<dbReference type="Pfam" id="PF02163">
    <property type="entry name" value="Peptidase_M50"/>
    <property type="match status" value="1"/>
</dbReference>
<evidence type="ECO:0000256" key="13">
    <source>
        <dbReference type="SAM" id="Phobius"/>
    </source>
</evidence>
<sequence length="211" mass="22801">MEFTLLQKISIYALPVIFAITVHEAAHGYAARYFGDMTAAAAGRITLNPLKHIDPIGTLLVPAFTMLAGGILFGWAKPVPVDFSRLHNPKRDMLWVAAAGPASNLVMAVLWAIALSFSANAGQFAVPLAYMAQAGIMINIVLMVLNLLPLPPLDGGRIAVSLLPHHLAVKFAELERYGFIILIVLLFTGILSQIMQPFIAGSLRVLSWLFG</sequence>
<keyword evidence="5 15" id="KW-0645">Protease</keyword>
<dbReference type="RefSeq" id="WP_123236606.1">
    <property type="nucleotide sequence ID" value="NZ_RJVP01000001.1"/>
</dbReference>
<evidence type="ECO:0000256" key="10">
    <source>
        <dbReference type="ARBA" id="ARBA00022989"/>
    </source>
</evidence>
<comment type="caution">
    <text evidence="15">The sequence shown here is derived from an EMBL/GenBank/DDBJ whole genome shotgun (WGS) entry which is preliminary data.</text>
</comment>
<keyword evidence="16" id="KW-1185">Reference proteome</keyword>
<comment type="cofactor">
    <cofactor evidence="1">
        <name>Zn(2+)</name>
        <dbReference type="ChEBI" id="CHEBI:29105"/>
    </cofactor>
</comment>
<evidence type="ECO:0000256" key="12">
    <source>
        <dbReference type="ARBA" id="ARBA00023136"/>
    </source>
</evidence>
<evidence type="ECO:0000256" key="3">
    <source>
        <dbReference type="ARBA" id="ARBA00007931"/>
    </source>
</evidence>
<dbReference type="InterPro" id="IPR044537">
    <property type="entry name" value="Rip2-like"/>
</dbReference>
<dbReference type="EMBL" id="RJVP01000001">
    <property type="protein sequence ID" value="ROH88614.1"/>
    <property type="molecule type" value="Genomic_DNA"/>
</dbReference>
<name>A0A3N0V7Q8_9PROT</name>
<dbReference type="InterPro" id="IPR052348">
    <property type="entry name" value="Metallopeptidase_M50B"/>
</dbReference>
<evidence type="ECO:0000256" key="4">
    <source>
        <dbReference type="ARBA" id="ARBA00022475"/>
    </source>
</evidence>
<dbReference type="GO" id="GO:0006508">
    <property type="term" value="P:proteolysis"/>
    <property type="evidence" value="ECO:0007669"/>
    <property type="project" value="UniProtKB-KW"/>
</dbReference>
<feature type="transmembrane region" description="Helical" evidence="13">
    <location>
        <begin position="177"/>
        <end position="195"/>
    </location>
</feature>
<reference evidence="15 16" key="1">
    <citation type="submission" date="2018-10" db="EMBL/GenBank/DDBJ databases">
        <authorList>
            <person name="Chen W.-M."/>
        </authorList>
    </citation>
    <scope>NUCLEOTIDE SEQUENCE [LARGE SCALE GENOMIC DNA]</scope>
    <source>
        <strain evidence="15 16">H-5</strain>
    </source>
</reference>
<evidence type="ECO:0000256" key="6">
    <source>
        <dbReference type="ARBA" id="ARBA00022692"/>
    </source>
</evidence>
<protein>
    <submittedName>
        <fullName evidence="15">Site-2 protease family protein</fullName>
    </submittedName>
</protein>
<evidence type="ECO:0000256" key="5">
    <source>
        <dbReference type="ARBA" id="ARBA00022670"/>
    </source>
</evidence>
<feature type="domain" description="Peptidase M50" evidence="14">
    <location>
        <begin position="130"/>
        <end position="180"/>
    </location>
</feature>
<evidence type="ECO:0000256" key="11">
    <source>
        <dbReference type="ARBA" id="ARBA00023049"/>
    </source>
</evidence>
<evidence type="ECO:0000313" key="15">
    <source>
        <dbReference type="EMBL" id="ROH88614.1"/>
    </source>
</evidence>
<keyword evidence="10 13" id="KW-1133">Transmembrane helix</keyword>
<dbReference type="GO" id="GO:0005886">
    <property type="term" value="C:plasma membrane"/>
    <property type="evidence" value="ECO:0007669"/>
    <property type="project" value="UniProtKB-SubCell"/>
</dbReference>
<dbReference type="AlphaFoldDB" id="A0A3N0V7Q8"/>
<comment type="subcellular location">
    <subcellularLocation>
        <location evidence="2">Cell membrane</location>
        <topology evidence="2">Multi-pass membrane protein</topology>
    </subcellularLocation>
</comment>
<feature type="transmembrane region" description="Helical" evidence="13">
    <location>
        <begin position="95"/>
        <end position="117"/>
    </location>
</feature>
<evidence type="ECO:0000256" key="8">
    <source>
        <dbReference type="ARBA" id="ARBA00022801"/>
    </source>
</evidence>
<evidence type="ECO:0000256" key="1">
    <source>
        <dbReference type="ARBA" id="ARBA00001947"/>
    </source>
</evidence>
<evidence type="ECO:0000259" key="14">
    <source>
        <dbReference type="Pfam" id="PF02163"/>
    </source>
</evidence>
<organism evidence="15 16">
    <name type="scientific">Pseudomethylobacillus aquaticus</name>
    <dbReference type="NCBI Taxonomy" id="2676064"/>
    <lineage>
        <taxon>Bacteria</taxon>
        <taxon>Pseudomonadati</taxon>
        <taxon>Pseudomonadota</taxon>
        <taxon>Betaproteobacteria</taxon>
        <taxon>Nitrosomonadales</taxon>
        <taxon>Methylophilaceae</taxon>
        <taxon>Pseudomethylobacillus</taxon>
    </lineage>
</organism>
<keyword evidence="4" id="KW-1003">Cell membrane</keyword>
<dbReference type="Proteomes" id="UP000275137">
    <property type="component" value="Unassembled WGS sequence"/>
</dbReference>
<feature type="transmembrane region" description="Helical" evidence="13">
    <location>
        <begin position="12"/>
        <end position="35"/>
    </location>
</feature>
<dbReference type="GO" id="GO:0046872">
    <property type="term" value="F:metal ion binding"/>
    <property type="evidence" value="ECO:0007669"/>
    <property type="project" value="UniProtKB-KW"/>
</dbReference>
<feature type="transmembrane region" description="Helical" evidence="13">
    <location>
        <begin position="56"/>
        <end position="75"/>
    </location>
</feature>
<keyword evidence="11" id="KW-0482">Metalloprotease</keyword>
<evidence type="ECO:0000313" key="16">
    <source>
        <dbReference type="Proteomes" id="UP000275137"/>
    </source>
</evidence>
<dbReference type="InterPro" id="IPR008915">
    <property type="entry name" value="Peptidase_M50"/>
</dbReference>
<comment type="similarity">
    <text evidence="3">Belongs to the peptidase M50B family.</text>
</comment>
<dbReference type="PANTHER" id="PTHR35864">
    <property type="entry name" value="ZINC METALLOPROTEASE MJ0611-RELATED"/>
    <property type="match status" value="1"/>
</dbReference>
<evidence type="ECO:0000256" key="7">
    <source>
        <dbReference type="ARBA" id="ARBA00022723"/>
    </source>
</evidence>
<keyword evidence="9" id="KW-0862">Zinc</keyword>
<dbReference type="PANTHER" id="PTHR35864:SF1">
    <property type="entry name" value="ZINC METALLOPROTEASE YWHC-RELATED"/>
    <property type="match status" value="1"/>
</dbReference>
<dbReference type="GO" id="GO:0008237">
    <property type="term" value="F:metallopeptidase activity"/>
    <property type="evidence" value="ECO:0007669"/>
    <property type="project" value="UniProtKB-KW"/>
</dbReference>